<dbReference type="EMBL" id="CAKJTJ010000007">
    <property type="protein sequence ID" value="CAG9620969.1"/>
    <property type="molecule type" value="Genomic_DNA"/>
</dbReference>
<dbReference type="Proteomes" id="UP000789833">
    <property type="component" value="Unassembled WGS sequence"/>
</dbReference>
<keyword evidence="2" id="KW-1185">Reference proteome</keyword>
<reference evidence="1 2" key="1">
    <citation type="submission" date="2021-10" db="EMBL/GenBank/DDBJ databases">
        <authorList>
            <person name="Criscuolo A."/>
        </authorList>
    </citation>
    <scope>NUCLEOTIDE SEQUENCE [LARGE SCALE GENOMIC DNA]</scope>
    <source>
        <strain evidence="2">CIP 111883</strain>
    </source>
</reference>
<sequence length="36" mass="4434">MFYLMEDRVWSMDPYLEYLGFGPLVYTQFLHSLKEN</sequence>
<protein>
    <submittedName>
        <fullName evidence="1">Uncharacterized protein</fullName>
    </submittedName>
</protein>
<accession>A0ABM8YLX4</accession>
<evidence type="ECO:0000313" key="1">
    <source>
        <dbReference type="EMBL" id="CAG9620969.1"/>
    </source>
</evidence>
<gene>
    <name evidence="1" type="ORF">BACCIP111883_01741</name>
</gene>
<proteinExistence type="predicted"/>
<comment type="caution">
    <text evidence="1">The sequence shown here is derived from an EMBL/GenBank/DDBJ whole genome shotgun (WGS) entry which is preliminary data.</text>
</comment>
<evidence type="ECO:0000313" key="2">
    <source>
        <dbReference type="Proteomes" id="UP000789833"/>
    </source>
</evidence>
<organism evidence="1 2">
    <name type="scientific">Sutcliffiella rhizosphaerae</name>
    <dbReference type="NCBI Taxonomy" id="2880967"/>
    <lineage>
        <taxon>Bacteria</taxon>
        <taxon>Bacillati</taxon>
        <taxon>Bacillota</taxon>
        <taxon>Bacilli</taxon>
        <taxon>Bacillales</taxon>
        <taxon>Bacillaceae</taxon>
        <taxon>Sutcliffiella</taxon>
    </lineage>
</organism>
<name>A0ABM8YLX4_9BACI</name>